<evidence type="ECO:0000313" key="3">
    <source>
        <dbReference type="EMBL" id="GFH26889.1"/>
    </source>
</evidence>
<feature type="non-terminal residue" evidence="3">
    <location>
        <position position="1"/>
    </location>
</feature>
<dbReference type="AlphaFoldDB" id="A0A6A0A272"/>
<name>A0A6A0A272_HAELA</name>
<dbReference type="InterPro" id="IPR036277">
    <property type="entry name" value="SMC_hinge_sf"/>
</dbReference>
<dbReference type="SUPFAM" id="SSF75553">
    <property type="entry name" value="Smc hinge domain"/>
    <property type="match status" value="1"/>
</dbReference>
<evidence type="ECO:0000259" key="2">
    <source>
        <dbReference type="Pfam" id="PF06470"/>
    </source>
</evidence>
<evidence type="ECO:0000256" key="1">
    <source>
        <dbReference type="SAM" id="Coils"/>
    </source>
</evidence>
<dbReference type="GO" id="GO:0005694">
    <property type="term" value="C:chromosome"/>
    <property type="evidence" value="ECO:0007669"/>
    <property type="project" value="InterPro"/>
</dbReference>
<gene>
    <name evidence="3" type="ORF">HaLaN_25113</name>
</gene>
<evidence type="ECO:0000313" key="4">
    <source>
        <dbReference type="Proteomes" id="UP000485058"/>
    </source>
</evidence>
<sequence>MPGSVLEAAAKMSQGKARPALELVGYAGNVEAAIKYAFGGAFVCQDAGAAKKLAFSREVGMRCVTLEGDDFNPSGLLTGGSRSSSRSLLASLHALSLAEAALATVQERLSAVDAQLKDLAAAGKEHRRLQQEAELAAHSLALLKDRMAGSQAAQLAAAAEGLERELEEASAAAQAAKAEMAALVDSASALEQEIANFSKERDKRLKGAQDKLKKAK</sequence>
<comment type="caution">
    <text evidence="3">The sequence shown here is derived from an EMBL/GenBank/DDBJ whole genome shotgun (WGS) entry which is preliminary data.</text>
</comment>
<feature type="coiled-coil region" evidence="1">
    <location>
        <begin position="102"/>
        <end position="200"/>
    </location>
</feature>
<feature type="domain" description="SMC hinge" evidence="2">
    <location>
        <begin position="14"/>
        <end position="54"/>
    </location>
</feature>
<protein>
    <submittedName>
        <fullName evidence="3">SMC hinge domain-containing protein</fullName>
    </submittedName>
</protein>
<dbReference type="Gene3D" id="3.30.70.1620">
    <property type="match status" value="1"/>
</dbReference>
<dbReference type="EMBL" id="BLLF01003274">
    <property type="protein sequence ID" value="GFH26889.1"/>
    <property type="molecule type" value="Genomic_DNA"/>
</dbReference>
<organism evidence="3 4">
    <name type="scientific">Haematococcus lacustris</name>
    <name type="common">Green alga</name>
    <name type="synonym">Haematococcus pluvialis</name>
    <dbReference type="NCBI Taxonomy" id="44745"/>
    <lineage>
        <taxon>Eukaryota</taxon>
        <taxon>Viridiplantae</taxon>
        <taxon>Chlorophyta</taxon>
        <taxon>core chlorophytes</taxon>
        <taxon>Chlorophyceae</taxon>
        <taxon>CS clade</taxon>
        <taxon>Chlamydomonadales</taxon>
        <taxon>Haematococcaceae</taxon>
        <taxon>Haematococcus</taxon>
    </lineage>
</organism>
<proteinExistence type="predicted"/>
<dbReference type="PANTHER" id="PTHR43977">
    <property type="entry name" value="STRUCTURAL MAINTENANCE OF CHROMOSOMES PROTEIN 3"/>
    <property type="match status" value="1"/>
</dbReference>
<keyword evidence="4" id="KW-1185">Reference proteome</keyword>
<keyword evidence="1" id="KW-0175">Coiled coil</keyword>
<dbReference type="InterPro" id="IPR010935">
    <property type="entry name" value="SMC_hinge"/>
</dbReference>
<reference evidence="3 4" key="1">
    <citation type="submission" date="2020-02" db="EMBL/GenBank/DDBJ databases">
        <title>Draft genome sequence of Haematococcus lacustris strain NIES-144.</title>
        <authorList>
            <person name="Morimoto D."/>
            <person name="Nakagawa S."/>
            <person name="Yoshida T."/>
            <person name="Sawayama S."/>
        </authorList>
    </citation>
    <scope>NUCLEOTIDE SEQUENCE [LARGE SCALE GENOMIC DNA]</scope>
    <source>
        <strain evidence="3 4">NIES-144</strain>
    </source>
</reference>
<dbReference type="Proteomes" id="UP000485058">
    <property type="component" value="Unassembled WGS sequence"/>
</dbReference>
<dbReference type="Pfam" id="PF06470">
    <property type="entry name" value="SMC_hinge"/>
    <property type="match status" value="1"/>
</dbReference>
<dbReference type="GO" id="GO:0051276">
    <property type="term" value="P:chromosome organization"/>
    <property type="evidence" value="ECO:0007669"/>
    <property type="project" value="InterPro"/>
</dbReference>
<feature type="non-terminal residue" evidence="3">
    <location>
        <position position="216"/>
    </location>
</feature>
<dbReference type="GO" id="GO:0005524">
    <property type="term" value="F:ATP binding"/>
    <property type="evidence" value="ECO:0007669"/>
    <property type="project" value="InterPro"/>
</dbReference>
<accession>A0A6A0A272</accession>